<proteinExistence type="predicted"/>
<organism evidence="3 4">
    <name type="scientific">Caenorhabditis briggsae</name>
    <dbReference type="NCBI Taxonomy" id="6238"/>
    <lineage>
        <taxon>Eukaryota</taxon>
        <taxon>Metazoa</taxon>
        <taxon>Ecdysozoa</taxon>
        <taxon>Nematoda</taxon>
        <taxon>Chromadorea</taxon>
        <taxon>Rhabditida</taxon>
        <taxon>Rhabditina</taxon>
        <taxon>Rhabditomorpha</taxon>
        <taxon>Rhabditoidea</taxon>
        <taxon>Rhabditidae</taxon>
        <taxon>Peloderinae</taxon>
        <taxon>Caenorhabditis</taxon>
    </lineage>
</organism>
<evidence type="ECO:0000313" key="4">
    <source>
        <dbReference type="Proteomes" id="UP000827892"/>
    </source>
</evidence>
<accession>A0AAE9CTA3</accession>
<keyword evidence="2" id="KW-0732">Signal</keyword>
<dbReference type="Proteomes" id="UP000827892">
    <property type="component" value="Chromosome X"/>
</dbReference>
<sequence length="136" mass="15049">MITLSFLFFSSCLLTRANCQIDAIIETYLVLENAEEHGTPLAKNTIVVFHPVYTDSSENVARPDDPSTTMETGTAPSFPKPPTVLAACQRIVATIIRESCEFTSEENLIKVLEKCCREPCSLMEIVQGCISSYHTN</sequence>
<protein>
    <submittedName>
        <fullName evidence="3">Uncharacterized protein</fullName>
    </submittedName>
</protein>
<name>A0AAE9CTA3_CAEBR</name>
<reference evidence="3 4" key="1">
    <citation type="submission" date="2022-05" db="EMBL/GenBank/DDBJ databases">
        <title>Chromosome-level reference genomes for two strains of Caenorhabditis briggsae: an improved platform for comparative genomics.</title>
        <authorList>
            <person name="Stevens L."/>
            <person name="Andersen E.C."/>
        </authorList>
    </citation>
    <scope>NUCLEOTIDE SEQUENCE [LARGE SCALE GENOMIC DNA]</scope>
    <source>
        <strain evidence="3">QX1410_ONT</strain>
        <tissue evidence="3">Whole-organism</tissue>
    </source>
</reference>
<feature type="signal peptide" evidence="2">
    <location>
        <begin position="1"/>
        <end position="19"/>
    </location>
</feature>
<evidence type="ECO:0000256" key="1">
    <source>
        <dbReference type="SAM" id="MobiDB-lite"/>
    </source>
</evidence>
<dbReference type="EMBL" id="CP090896">
    <property type="protein sequence ID" value="ULT79782.1"/>
    <property type="molecule type" value="Genomic_DNA"/>
</dbReference>
<feature type="region of interest" description="Disordered" evidence="1">
    <location>
        <begin position="57"/>
        <end position="76"/>
    </location>
</feature>
<feature type="chain" id="PRO_5042142611" evidence="2">
    <location>
        <begin position="20"/>
        <end position="136"/>
    </location>
</feature>
<dbReference type="AlphaFoldDB" id="A0AAE9CTA3"/>
<gene>
    <name evidence="3" type="ORF">L3Y34_010389</name>
</gene>
<feature type="compositionally biased region" description="Polar residues" evidence="1">
    <location>
        <begin position="66"/>
        <end position="75"/>
    </location>
</feature>
<evidence type="ECO:0000256" key="2">
    <source>
        <dbReference type="SAM" id="SignalP"/>
    </source>
</evidence>
<evidence type="ECO:0000313" key="3">
    <source>
        <dbReference type="EMBL" id="ULT79782.1"/>
    </source>
</evidence>